<feature type="transmembrane region" description="Helical" evidence="7">
    <location>
        <begin position="244"/>
        <end position="263"/>
    </location>
</feature>
<dbReference type="EMBL" id="BBTG02000007">
    <property type="protein sequence ID" value="GAO13673.1"/>
    <property type="molecule type" value="Genomic_DNA"/>
</dbReference>
<organism evidence="10 13">
    <name type="scientific">Ustilaginoidea virens</name>
    <name type="common">Rice false smut fungus</name>
    <name type="synonym">Villosiclava virens</name>
    <dbReference type="NCBI Taxonomy" id="1159556"/>
    <lineage>
        <taxon>Eukaryota</taxon>
        <taxon>Fungi</taxon>
        <taxon>Dikarya</taxon>
        <taxon>Ascomycota</taxon>
        <taxon>Pezizomycotina</taxon>
        <taxon>Sordariomycetes</taxon>
        <taxon>Hypocreomycetidae</taxon>
        <taxon>Hypocreales</taxon>
        <taxon>Clavicipitaceae</taxon>
        <taxon>Ustilaginoidea</taxon>
    </lineage>
</organism>
<evidence type="ECO:0000256" key="8">
    <source>
        <dbReference type="SAM" id="SignalP"/>
    </source>
</evidence>
<dbReference type="GO" id="GO:0008250">
    <property type="term" value="C:oligosaccharyltransferase complex"/>
    <property type="evidence" value="ECO:0007669"/>
    <property type="project" value="InterPro"/>
</dbReference>
<dbReference type="KEGG" id="uvi:66062476"/>
<dbReference type="GO" id="GO:0006487">
    <property type="term" value="P:protein N-linked glycosylation"/>
    <property type="evidence" value="ECO:0007669"/>
    <property type="project" value="TreeGrafter"/>
</dbReference>
<proteinExistence type="predicted"/>
<dbReference type="RefSeq" id="XP_042995130.1">
    <property type="nucleotide sequence ID" value="XM_043139196.1"/>
</dbReference>
<keyword evidence="4" id="KW-0256">Endoplasmic reticulum</keyword>
<feature type="chain" id="PRO_5044058056" description="Ribophorin II C-terminal domain-containing protein" evidence="8">
    <location>
        <begin position="19"/>
        <end position="278"/>
    </location>
</feature>
<protein>
    <recommendedName>
        <fullName evidence="9">Ribophorin II C-terminal domain-containing protein</fullName>
    </recommendedName>
</protein>
<keyword evidence="5 7" id="KW-1133">Transmembrane helix</keyword>
<evidence type="ECO:0000313" key="10">
    <source>
        <dbReference type="EMBL" id="GAO13673.1"/>
    </source>
</evidence>
<keyword evidence="2 7" id="KW-0812">Transmembrane</keyword>
<dbReference type="InterPro" id="IPR008814">
    <property type="entry name" value="Swp1"/>
</dbReference>
<feature type="signal peptide" evidence="8">
    <location>
        <begin position="1"/>
        <end position="18"/>
    </location>
</feature>
<evidence type="ECO:0000313" key="11">
    <source>
        <dbReference type="EMBL" id="QUC17457.1"/>
    </source>
</evidence>
<dbReference type="Proteomes" id="UP000054053">
    <property type="component" value="Unassembled WGS sequence"/>
</dbReference>
<evidence type="ECO:0000259" key="9">
    <source>
        <dbReference type="Pfam" id="PF25147"/>
    </source>
</evidence>
<evidence type="ECO:0000256" key="7">
    <source>
        <dbReference type="SAM" id="Phobius"/>
    </source>
</evidence>
<evidence type="ECO:0000256" key="6">
    <source>
        <dbReference type="ARBA" id="ARBA00023136"/>
    </source>
</evidence>
<dbReference type="Proteomes" id="UP000027002">
    <property type="component" value="Chromosome 1"/>
</dbReference>
<evidence type="ECO:0000313" key="12">
    <source>
        <dbReference type="Proteomes" id="UP000027002"/>
    </source>
</evidence>
<evidence type="ECO:0000256" key="3">
    <source>
        <dbReference type="ARBA" id="ARBA00022729"/>
    </source>
</evidence>
<dbReference type="EMBL" id="CP072753">
    <property type="protein sequence ID" value="QUC17457.1"/>
    <property type="molecule type" value="Genomic_DNA"/>
</dbReference>
<keyword evidence="3 8" id="KW-0732">Signal</keyword>
<dbReference type="InterPro" id="IPR056790">
    <property type="entry name" value="Ribophorin_II_C"/>
</dbReference>
<evidence type="ECO:0000256" key="4">
    <source>
        <dbReference type="ARBA" id="ARBA00022824"/>
    </source>
</evidence>
<dbReference type="AlphaFoldDB" id="A0A1B5KS47"/>
<reference evidence="10" key="1">
    <citation type="journal article" date="2016" name="Genome Announc.">
        <title>Genome Sequence of Ustilaginoidea virens IPU010, a Rice Pathogenic Fungus Causing False Smut.</title>
        <authorList>
            <person name="Kumagai T."/>
            <person name="Ishii T."/>
            <person name="Terai G."/>
            <person name="Umemura M."/>
            <person name="Machida M."/>
            <person name="Asai K."/>
        </authorList>
    </citation>
    <scope>NUCLEOTIDE SEQUENCE [LARGE SCALE GENOMIC DNA]</scope>
    <source>
        <strain evidence="10">IPU010</strain>
    </source>
</reference>
<evidence type="ECO:0000256" key="5">
    <source>
        <dbReference type="ARBA" id="ARBA00022989"/>
    </source>
</evidence>
<gene>
    <name evidence="11" type="ORF">UV8b_01698</name>
    <name evidence="10" type="ORF">UVI_02017760</name>
</gene>
<dbReference type="PANTHER" id="PTHR12640:SF0">
    <property type="entry name" value="DOLICHYL-DIPHOSPHOOLIGOSACCHARIDE--PROTEIN GLYCOSYLTRANSFERASE SUBUNIT 2"/>
    <property type="match status" value="1"/>
</dbReference>
<reference evidence="11" key="3">
    <citation type="submission" date="2020-03" db="EMBL/GenBank/DDBJ databases">
        <title>A mixture of massive structural variations and highly conserved coding sequences in Ustilaginoidea virens genome.</title>
        <authorList>
            <person name="Zhang K."/>
            <person name="Zhao Z."/>
            <person name="Zhang Z."/>
            <person name="Li Y."/>
            <person name="Hsiang T."/>
            <person name="Sun W."/>
        </authorList>
    </citation>
    <scope>NUCLEOTIDE SEQUENCE</scope>
    <source>
        <strain evidence="11">UV-8b</strain>
    </source>
</reference>
<comment type="subcellular location">
    <subcellularLocation>
        <location evidence="1">Endoplasmic reticulum membrane</location>
        <topology evidence="1">Multi-pass membrane protein</topology>
    </subcellularLocation>
</comment>
<accession>A0A1B5KS47</accession>
<dbReference type="GeneID" id="66062476"/>
<feature type="domain" description="Ribophorin II C-terminal" evidence="9">
    <location>
        <begin position="170"/>
        <end position="273"/>
    </location>
</feature>
<feature type="transmembrane region" description="Helical" evidence="7">
    <location>
        <begin position="180"/>
        <end position="203"/>
    </location>
</feature>
<dbReference type="PANTHER" id="PTHR12640">
    <property type="entry name" value="RIBOPHORIN II"/>
    <property type="match status" value="1"/>
</dbReference>
<evidence type="ECO:0000256" key="1">
    <source>
        <dbReference type="ARBA" id="ARBA00004477"/>
    </source>
</evidence>
<sequence>MRLSVASTVLALAAATAAQWTFSDASVSVGKANKVVEKFTDSARVKKTVTLGPKDALKVLLTTKEGDKPKRPHQAFLVVKGPSGLEAPFPMAVKENGKGVVQISQKDLPAQLLGSSSVLEASLILGSAGPTKGSVTPVFDVAIELDPQNPAPSPAAPLRYGKLAEIHHIFRADPKNPPQIVSAVFALGVLATVPALFAGWLALGGNLCNTGKALGNAPVSHALFFGSIVAVEGVFFLYYTSWNLLQTLPVLGVVAAVAFFSGIKALGEVQGRRLAGQR</sequence>
<dbReference type="UniPathway" id="UPA00378"/>
<evidence type="ECO:0000313" key="13">
    <source>
        <dbReference type="Proteomes" id="UP000054053"/>
    </source>
</evidence>
<dbReference type="OrthoDB" id="432292at2759"/>
<keyword evidence="12" id="KW-1185">Reference proteome</keyword>
<dbReference type="Pfam" id="PF25147">
    <property type="entry name" value="Ribophorin_II_C"/>
    <property type="match status" value="1"/>
</dbReference>
<name>A0A1B5KS47_USTVR</name>
<evidence type="ECO:0000256" key="2">
    <source>
        <dbReference type="ARBA" id="ARBA00022692"/>
    </source>
</evidence>
<feature type="transmembrane region" description="Helical" evidence="7">
    <location>
        <begin position="215"/>
        <end position="238"/>
    </location>
</feature>
<reference evidence="13" key="2">
    <citation type="journal article" date="2016" name="Genome Announc.">
        <title>Genome sequence of Ustilaginoidea virens IPU010, a rice pathogenic fungus causing false smut.</title>
        <authorList>
            <person name="Kumagai T."/>
            <person name="Ishii T."/>
            <person name="Terai G."/>
            <person name="Umemura M."/>
            <person name="Machida M."/>
            <person name="Asai K."/>
        </authorList>
    </citation>
    <scope>NUCLEOTIDE SEQUENCE [LARGE SCALE GENOMIC DNA]</scope>
    <source>
        <strain evidence="13">IPU010</strain>
    </source>
</reference>
<keyword evidence="6 7" id="KW-0472">Membrane</keyword>